<proteinExistence type="predicted"/>
<dbReference type="Proteomes" id="UP000300142">
    <property type="component" value="Unassembled WGS sequence"/>
</dbReference>
<evidence type="ECO:0000313" key="2">
    <source>
        <dbReference type="Proteomes" id="UP000300142"/>
    </source>
</evidence>
<organism evidence="1 2">
    <name type="scientific">Sphaerospermopsis reniformis</name>
    <dbReference type="NCBI Taxonomy" id="531300"/>
    <lineage>
        <taxon>Bacteria</taxon>
        <taxon>Bacillati</taxon>
        <taxon>Cyanobacteriota</taxon>
        <taxon>Cyanophyceae</taxon>
        <taxon>Nostocales</taxon>
        <taxon>Aphanizomenonaceae</taxon>
        <taxon>Sphaerospermopsis</taxon>
    </lineage>
</organism>
<dbReference type="AlphaFoldDB" id="A0A480AC94"/>
<sequence length="180" mass="20022">MQLPALTSVLTFTALTVTLSVNPGLSQEIPKQEVSFACRSISYKGNTEKVPTTMAFVPNKKHDPYVPIIAWRSDSFPNSGWTPTKRCETVSRKFQQFHQQGQLDYLTTGKLNGLGVICAAKPGQCNKNNILFSVRPGVNPTTVLAELNEIREGRTSDLNWQNSGENTYLNLGEYLRNISK</sequence>
<dbReference type="InterPro" id="IPR025478">
    <property type="entry name" value="COP23"/>
</dbReference>
<dbReference type="RefSeq" id="WP_096566959.1">
    <property type="nucleotide sequence ID" value="NZ_BJCE01000309.1"/>
</dbReference>
<name>A0A480AC94_9CYAN</name>
<accession>A0A480AC94</accession>
<evidence type="ECO:0000313" key="1">
    <source>
        <dbReference type="EMBL" id="GCL39744.1"/>
    </source>
</evidence>
<protein>
    <submittedName>
        <fullName evidence="1">Uncharacterized protein</fullName>
    </submittedName>
</protein>
<gene>
    <name evidence="1" type="ORF">SR1949_48730</name>
</gene>
<dbReference type="EMBL" id="BJCE01000309">
    <property type="protein sequence ID" value="GCL39744.1"/>
    <property type="molecule type" value="Genomic_DNA"/>
</dbReference>
<reference evidence="2" key="1">
    <citation type="submission" date="2019-02" db="EMBL/GenBank/DDBJ databases">
        <title>Draft genome sequence of Sphaerospermopsis reniformis NIES-1949.</title>
        <authorList>
            <person name="Yamaguchi H."/>
            <person name="Suzuki S."/>
            <person name="Kawachi M."/>
        </authorList>
    </citation>
    <scope>NUCLEOTIDE SEQUENCE [LARGE SCALE GENOMIC DNA]</scope>
    <source>
        <strain evidence="2">NIES-1949</strain>
    </source>
</reference>
<keyword evidence="2" id="KW-1185">Reference proteome</keyword>
<dbReference type="Pfam" id="PF14218">
    <property type="entry name" value="COP23"/>
    <property type="match status" value="1"/>
</dbReference>
<comment type="caution">
    <text evidence="1">The sequence shown here is derived from an EMBL/GenBank/DDBJ whole genome shotgun (WGS) entry which is preliminary data.</text>
</comment>